<comment type="caution">
    <text evidence="6">The sequence shown here is derived from an EMBL/GenBank/DDBJ whole genome shotgun (WGS) entry which is preliminary data.</text>
</comment>
<dbReference type="GO" id="GO:0004553">
    <property type="term" value="F:hydrolase activity, hydrolyzing O-glycosyl compounds"/>
    <property type="evidence" value="ECO:0007669"/>
    <property type="project" value="InterPro"/>
</dbReference>
<dbReference type="Pfam" id="PF00332">
    <property type="entry name" value="Glyco_hydro_17"/>
    <property type="match status" value="1"/>
</dbReference>
<protein>
    <recommendedName>
        <fullName evidence="8">Glucan endo-1,3-beta-D-glucosidase</fullName>
    </recommendedName>
</protein>
<evidence type="ECO:0000256" key="5">
    <source>
        <dbReference type="SAM" id="MobiDB-lite"/>
    </source>
</evidence>
<comment type="similarity">
    <text evidence="1 4">Belongs to the glycosyl hydrolase 17 family.</text>
</comment>
<dbReference type="InterPro" id="IPR044965">
    <property type="entry name" value="Glyco_hydro_17_plant"/>
</dbReference>
<feature type="compositionally biased region" description="Low complexity" evidence="5">
    <location>
        <begin position="426"/>
        <end position="435"/>
    </location>
</feature>
<reference evidence="6" key="1">
    <citation type="submission" date="2017-07" db="EMBL/GenBank/DDBJ databases">
        <title>Taro Niue Genome Assembly and Annotation.</title>
        <authorList>
            <person name="Atibalentja N."/>
            <person name="Keating K."/>
            <person name="Fields C.J."/>
        </authorList>
    </citation>
    <scope>NUCLEOTIDE SEQUENCE</scope>
    <source>
        <strain evidence="6">Niue_2</strain>
        <tissue evidence="6">Leaf</tissue>
    </source>
</reference>
<feature type="region of interest" description="Disordered" evidence="5">
    <location>
        <begin position="426"/>
        <end position="449"/>
    </location>
</feature>
<evidence type="ECO:0000256" key="4">
    <source>
        <dbReference type="RuleBase" id="RU004335"/>
    </source>
</evidence>
<dbReference type="InterPro" id="IPR000490">
    <property type="entry name" value="Glyco_hydro_17"/>
</dbReference>
<dbReference type="Gene3D" id="3.20.20.80">
    <property type="entry name" value="Glycosidases"/>
    <property type="match status" value="2"/>
</dbReference>
<dbReference type="Proteomes" id="UP000652761">
    <property type="component" value="Unassembled WGS sequence"/>
</dbReference>
<keyword evidence="3" id="KW-0326">Glycosidase</keyword>
<dbReference type="OrthoDB" id="941679at2759"/>
<accession>A0A843U149</accession>
<evidence type="ECO:0000256" key="2">
    <source>
        <dbReference type="ARBA" id="ARBA00022801"/>
    </source>
</evidence>
<sequence>MKQLGFGDVEIVVSEMGWPSRGEAWEMRVDAEKAREYNANVVGRTSERNFGLFMAGMTPVYDIGILRTGHVGGGSTELQLPPPAAQVQSGVRVMSWCLPKPNTDERSLQVNIDFTCGQGLDCRPTTCRPPLHQPSSPLLPARVPLLTPCRCLSSSHSMPIYCNYRVHAKATPMQGLSSCGWETSRCSRLCLFTVRSRHRHQKGTIVPFARNTIDFYPVHLLRDNVLAYWPDVRFRYVAVGNEVIFDKGWPSTSSRPCTTSTSPSPSPAYETRSSLGAPLLVNLYPYFSNVGDPQNVDLDYAQFTMPDIVVVDGYNDFEYQNLFDAMVDVVYAALDRVGAGNVDVVVSETSCPSARGFTATVENARIYNTCRHRHRCNPDTARRANVWWRMMLQWHQQSLDILDWTASVFPPRLLSPLPAFVDAHRSSSPRCPSVRRPSRQRTGPVVVSPDVSSSALHRHVHCPCSPSPPPFSAAVAAHTSAAVLAAPATFAFTVAQARPHPATHHDPPCAAVAFFWARLSSSIHPI</sequence>
<evidence type="ECO:0000313" key="6">
    <source>
        <dbReference type="EMBL" id="MQL77358.1"/>
    </source>
</evidence>
<organism evidence="6 7">
    <name type="scientific">Colocasia esculenta</name>
    <name type="common">Wild taro</name>
    <name type="synonym">Arum esculentum</name>
    <dbReference type="NCBI Taxonomy" id="4460"/>
    <lineage>
        <taxon>Eukaryota</taxon>
        <taxon>Viridiplantae</taxon>
        <taxon>Streptophyta</taxon>
        <taxon>Embryophyta</taxon>
        <taxon>Tracheophyta</taxon>
        <taxon>Spermatophyta</taxon>
        <taxon>Magnoliopsida</taxon>
        <taxon>Liliopsida</taxon>
        <taxon>Araceae</taxon>
        <taxon>Aroideae</taxon>
        <taxon>Colocasieae</taxon>
        <taxon>Colocasia</taxon>
    </lineage>
</organism>
<gene>
    <name evidence="6" type="ORF">Taro_009764</name>
</gene>
<dbReference type="PANTHER" id="PTHR32227">
    <property type="entry name" value="GLUCAN ENDO-1,3-BETA-GLUCOSIDASE BG1-RELATED-RELATED"/>
    <property type="match status" value="1"/>
</dbReference>
<keyword evidence="2" id="KW-0378">Hydrolase</keyword>
<dbReference type="EMBL" id="NMUH01000345">
    <property type="protein sequence ID" value="MQL77358.1"/>
    <property type="molecule type" value="Genomic_DNA"/>
</dbReference>
<dbReference type="InterPro" id="IPR017853">
    <property type="entry name" value="GH"/>
</dbReference>
<name>A0A843U149_COLES</name>
<proteinExistence type="inferred from homology"/>
<dbReference type="AlphaFoldDB" id="A0A843U149"/>
<evidence type="ECO:0008006" key="8">
    <source>
        <dbReference type="Google" id="ProtNLM"/>
    </source>
</evidence>
<dbReference type="GO" id="GO:0005975">
    <property type="term" value="P:carbohydrate metabolic process"/>
    <property type="evidence" value="ECO:0007669"/>
    <property type="project" value="InterPro"/>
</dbReference>
<evidence type="ECO:0000313" key="7">
    <source>
        <dbReference type="Proteomes" id="UP000652761"/>
    </source>
</evidence>
<evidence type="ECO:0000256" key="3">
    <source>
        <dbReference type="ARBA" id="ARBA00023295"/>
    </source>
</evidence>
<keyword evidence="7" id="KW-1185">Reference proteome</keyword>
<dbReference type="SUPFAM" id="SSF51445">
    <property type="entry name" value="(Trans)glycosidases"/>
    <property type="match status" value="2"/>
</dbReference>
<evidence type="ECO:0000256" key="1">
    <source>
        <dbReference type="ARBA" id="ARBA00008773"/>
    </source>
</evidence>